<accession>A0A1F7HDV4</accession>
<evidence type="ECO:0000256" key="1">
    <source>
        <dbReference type="SAM" id="MobiDB-lite"/>
    </source>
</evidence>
<comment type="caution">
    <text evidence="4">The sequence shown here is derived from an EMBL/GenBank/DDBJ whole genome shotgun (WGS) entry which is preliminary data.</text>
</comment>
<gene>
    <name evidence="4" type="ORF">A3D06_00015</name>
</gene>
<dbReference type="Pfam" id="PF18895">
    <property type="entry name" value="T4SS_pilin"/>
    <property type="match status" value="1"/>
</dbReference>
<dbReference type="EMBL" id="MFZS01000001">
    <property type="protein sequence ID" value="OGK29477.1"/>
    <property type="molecule type" value="Genomic_DNA"/>
</dbReference>
<feature type="region of interest" description="Disordered" evidence="1">
    <location>
        <begin position="27"/>
        <end position="47"/>
    </location>
</feature>
<keyword evidence="2" id="KW-0472">Membrane</keyword>
<evidence type="ECO:0000313" key="4">
    <source>
        <dbReference type="EMBL" id="OGK29477.1"/>
    </source>
</evidence>
<evidence type="ECO:0000256" key="3">
    <source>
        <dbReference type="SAM" id="SignalP"/>
    </source>
</evidence>
<keyword evidence="2" id="KW-0812">Transmembrane</keyword>
<dbReference type="Proteomes" id="UP000177027">
    <property type="component" value="Unassembled WGS sequence"/>
</dbReference>
<sequence length="199" mass="20925">MKYLGVLFALMILFSVSVNATFAQGVPGAPTSTPTPSPTPVVGKGADEPLPTKIPRINIANCDVCGYCDGGQVPGRWESCRKCLYKDTGNAPPASNKTLIGIPTPDPGHFYTDFGCISTLPNQFAAQITSFFFSIVGGIAFLSFLYGSAIIATSRSDPSRLNHGKRIIYGAIIGLLFALFSIFIIKFIASGLGLPGIGG</sequence>
<dbReference type="InterPro" id="IPR043993">
    <property type="entry name" value="T4SS_pilin"/>
</dbReference>
<evidence type="ECO:0000256" key="2">
    <source>
        <dbReference type="SAM" id="Phobius"/>
    </source>
</evidence>
<evidence type="ECO:0000313" key="5">
    <source>
        <dbReference type="Proteomes" id="UP000177027"/>
    </source>
</evidence>
<dbReference type="AlphaFoldDB" id="A0A1F7HDV4"/>
<organism evidence="4 5">
    <name type="scientific">Candidatus Roizmanbacteria bacterium RIFCSPHIGHO2_02_FULL_40_9</name>
    <dbReference type="NCBI Taxonomy" id="1802042"/>
    <lineage>
        <taxon>Bacteria</taxon>
        <taxon>Candidatus Roizmaniibacteriota</taxon>
    </lineage>
</organism>
<feature type="chain" id="PRO_5009529263" description="DUF4190 domain-containing protein" evidence="3">
    <location>
        <begin position="21"/>
        <end position="199"/>
    </location>
</feature>
<name>A0A1F7HDV4_9BACT</name>
<proteinExistence type="predicted"/>
<evidence type="ECO:0008006" key="6">
    <source>
        <dbReference type="Google" id="ProtNLM"/>
    </source>
</evidence>
<feature type="transmembrane region" description="Helical" evidence="2">
    <location>
        <begin position="124"/>
        <end position="146"/>
    </location>
</feature>
<keyword evidence="2" id="KW-1133">Transmembrane helix</keyword>
<feature type="transmembrane region" description="Helical" evidence="2">
    <location>
        <begin position="167"/>
        <end position="189"/>
    </location>
</feature>
<feature type="signal peptide" evidence="3">
    <location>
        <begin position="1"/>
        <end position="20"/>
    </location>
</feature>
<keyword evidence="3" id="KW-0732">Signal</keyword>
<protein>
    <recommendedName>
        <fullName evidence="6">DUF4190 domain-containing protein</fullName>
    </recommendedName>
</protein>
<reference evidence="4 5" key="1">
    <citation type="journal article" date="2016" name="Nat. Commun.">
        <title>Thousands of microbial genomes shed light on interconnected biogeochemical processes in an aquifer system.</title>
        <authorList>
            <person name="Anantharaman K."/>
            <person name="Brown C.T."/>
            <person name="Hug L.A."/>
            <person name="Sharon I."/>
            <person name="Castelle C.J."/>
            <person name="Probst A.J."/>
            <person name="Thomas B.C."/>
            <person name="Singh A."/>
            <person name="Wilkins M.J."/>
            <person name="Karaoz U."/>
            <person name="Brodie E.L."/>
            <person name="Williams K.H."/>
            <person name="Hubbard S.S."/>
            <person name="Banfield J.F."/>
        </authorList>
    </citation>
    <scope>NUCLEOTIDE SEQUENCE [LARGE SCALE GENOMIC DNA]</scope>
</reference>